<dbReference type="EMBL" id="JAHLQT010013238">
    <property type="protein sequence ID" value="KAG7171023.1"/>
    <property type="molecule type" value="Genomic_DNA"/>
</dbReference>
<dbReference type="AlphaFoldDB" id="A0A8J5N0N5"/>
<proteinExistence type="predicted"/>
<dbReference type="Proteomes" id="UP000747542">
    <property type="component" value="Unassembled WGS sequence"/>
</dbReference>
<evidence type="ECO:0000313" key="1">
    <source>
        <dbReference type="EMBL" id="KAG7171023.1"/>
    </source>
</evidence>
<comment type="caution">
    <text evidence="1">The sequence shown here is derived from an EMBL/GenBank/DDBJ whole genome shotgun (WGS) entry which is preliminary data.</text>
</comment>
<organism evidence="1 2">
    <name type="scientific">Homarus americanus</name>
    <name type="common">American lobster</name>
    <dbReference type="NCBI Taxonomy" id="6706"/>
    <lineage>
        <taxon>Eukaryota</taxon>
        <taxon>Metazoa</taxon>
        <taxon>Ecdysozoa</taxon>
        <taxon>Arthropoda</taxon>
        <taxon>Crustacea</taxon>
        <taxon>Multicrustacea</taxon>
        <taxon>Malacostraca</taxon>
        <taxon>Eumalacostraca</taxon>
        <taxon>Eucarida</taxon>
        <taxon>Decapoda</taxon>
        <taxon>Pleocyemata</taxon>
        <taxon>Astacidea</taxon>
        <taxon>Nephropoidea</taxon>
        <taxon>Nephropidae</taxon>
        <taxon>Homarus</taxon>
    </lineage>
</organism>
<protein>
    <submittedName>
        <fullName evidence="1">Uncharacterized protein</fullName>
    </submittedName>
</protein>
<evidence type="ECO:0000313" key="2">
    <source>
        <dbReference type="Proteomes" id="UP000747542"/>
    </source>
</evidence>
<name>A0A8J5N0N5_HOMAM</name>
<accession>A0A8J5N0N5</accession>
<keyword evidence="2" id="KW-1185">Reference proteome</keyword>
<reference evidence="1" key="1">
    <citation type="journal article" date="2021" name="Sci. Adv.">
        <title>The American lobster genome reveals insights on longevity, neural, and immune adaptations.</title>
        <authorList>
            <person name="Polinski J.M."/>
            <person name="Zimin A.V."/>
            <person name="Clark K.F."/>
            <person name="Kohn A.B."/>
            <person name="Sadowski N."/>
            <person name="Timp W."/>
            <person name="Ptitsyn A."/>
            <person name="Khanna P."/>
            <person name="Romanova D.Y."/>
            <person name="Williams P."/>
            <person name="Greenwood S.J."/>
            <person name="Moroz L.L."/>
            <person name="Walt D.R."/>
            <person name="Bodnar A.G."/>
        </authorList>
    </citation>
    <scope>NUCLEOTIDE SEQUENCE</scope>
    <source>
        <strain evidence="1">GMGI-L3</strain>
    </source>
</reference>
<sequence>MDLYHSSVMGQPELIYDNFCQDTSMHTFELCVRPRVPSLVPSEANMADLECKEPFDSPGNNWLSPW</sequence>
<gene>
    <name evidence="1" type="ORF">Hamer_G012605</name>
</gene>